<sequence length="584" mass="64490">MTILGVSDSHNAAAALLTPEGALEALQEERPRRIKNYHGIPTHSIDWLLGRHGLKPDQVEVLALAGHLPIPPMDREECIAFFRRCGQLPGRVRALLRHTPLRLLVQADKKRRRRDAFLALGFRPEAIKTFEHHECHAATAYYGQGERDAPVLVVTVDGSGDELCSTVSIGRGNRIERLFSTDWSHSFGTMYGVVTYMTGMVPNEHEYKLMGMAPYASPSASRRIADRLHGLFEWAADGAPTWKRASGVPHTLHIQPTLEALFYEQRFDAVMGGLQLFTEEMLCELVRRAVKATGVRRLALSGGVFMNVKANKRIMELDEVDELFVFPSCGDETNALGAAYLAQAELRGGGTVKPISSFYLGPEWSVETIEADLAPHLAAGEIAVERPASINEAVARLLVEGRVVGRFAGREEFGARSLGNRAIIADPRNPEVIRVINEMVKSRDFWMPFASSVLDESAGDYLDNPKHVAAPYMILSFDTTEKGWNALRAGSHPYDRTCRPQVVTRAANADYWDLISTFKRLSGIGGVLNTSLNLHGLPLVHRPQDAVHVLLNSGLDTLAVGPFLVTKKAARPVRRSFGGPRRSR</sequence>
<dbReference type="Gene3D" id="3.90.870.20">
    <property type="entry name" value="Carbamoyltransferase, C-terminal domain"/>
    <property type="match status" value="1"/>
</dbReference>
<evidence type="ECO:0000313" key="4">
    <source>
        <dbReference type="EMBL" id="MCK0207724.1"/>
    </source>
</evidence>
<protein>
    <recommendedName>
        <fullName evidence="6">Carbamoyltransferase</fullName>
    </recommendedName>
</protein>
<proteinExistence type="inferred from homology"/>
<dbReference type="PANTHER" id="PTHR34847:SF1">
    <property type="entry name" value="NODULATION PROTEIN U"/>
    <property type="match status" value="1"/>
</dbReference>
<name>A0ABT0DKM9_9HYPH</name>
<dbReference type="RefSeq" id="WP_247199648.1">
    <property type="nucleotide sequence ID" value="NZ_JALKCG010000001.1"/>
</dbReference>
<dbReference type="PANTHER" id="PTHR34847">
    <property type="entry name" value="NODULATION PROTEIN U"/>
    <property type="match status" value="1"/>
</dbReference>
<dbReference type="InterPro" id="IPR051338">
    <property type="entry name" value="NodU/CmcH_Carbamoyltrnsfr"/>
</dbReference>
<reference evidence="5" key="2">
    <citation type="submission" date="2023-07" db="EMBL/GenBank/DDBJ databases">
        <title>Ancylobacter moscoviensis sp. nov., facultatively methylotrophic bacteria from activated sludge and the reclassification of Starkeya novella (Starkey 1934) Kelly et al. 2000 as Ancylobacter novellus comb. nov., Starkeya koreensis Im et al. 2006 as Ancylobacter koreensis comb.nov., Angulomicrobium tetraedrale Vasil'eva et al. 1986 as Ancylobacter tetraedralis comb. nov., Angulomicrobium amanitiforme Fritz et al. 2004 as Ancylobacter amanitiformis comb. nov. and Methylorhabdus multivorans Doronina et al. 1996 as Ancylobacter multivorans comb. nov. and emended description of the genus Ancylobacter.</title>
        <authorList>
            <person name="Doronina N."/>
            <person name="Chemodurova A."/>
            <person name="Grouzdev D."/>
            <person name="Koziaeva V."/>
            <person name="Shi W."/>
            <person name="Wu L."/>
            <person name="Kaparullina E."/>
        </authorList>
    </citation>
    <scope>NUCLEOTIDE SEQUENCE [LARGE SCALE GENOMIC DNA]</scope>
    <source>
        <strain evidence="5">Jip08</strain>
    </source>
</reference>
<feature type="domain" description="Carbamoyltransferase C-terminal" evidence="3">
    <location>
        <begin position="395"/>
        <end position="567"/>
    </location>
</feature>
<dbReference type="EMBL" id="JALKCG010000001">
    <property type="protein sequence ID" value="MCK0207724.1"/>
    <property type="molecule type" value="Genomic_DNA"/>
</dbReference>
<evidence type="ECO:0008006" key="6">
    <source>
        <dbReference type="Google" id="ProtNLM"/>
    </source>
</evidence>
<dbReference type="SUPFAM" id="SSF53067">
    <property type="entry name" value="Actin-like ATPase domain"/>
    <property type="match status" value="1"/>
</dbReference>
<feature type="domain" description="Carbamoyltransferase" evidence="2">
    <location>
        <begin position="127"/>
        <end position="339"/>
    </location>
</feature>
<evidence type="ECO:0000259" key="3">
    <source>
        <dbReference type="Pfam" id="PF16861"/>
    </source>
</evidence>
<dbReference type="Gene3D" id="3.30.420.40">
    <property type="match status" value="2"/>
</dbReference>
<dbReference type="Pfam" id="PF02543">
    <property type="entry name" value="Carbam_trans_N"/>
    <property type="match status" value="1"/>
</dbReference>
<comment type="caution">
    <text evidence="4">The sequence shown here is derived from an EMBL/GenBank/DDBJ whole genome shotgun (WGS) entry which is preliminary data.</text>
</comment>
<evidence type="ECO:0000259" key="2">
    <source>
        <dbReference type="Pfam" id="PF02543"/>
    </source>
</evidence>
<dbReference type="InterPro" id="IPR038152">
    <property type="entry name" value="Carbam_trans_C_sf"/>
</dbReference>
<comment type="similarity">
    <text evidence="1">Belongs to the NodU/CmcH family.</text>
</comment>
<evidence type="ECO:0000256" key="1">
    <source>
        <dbReference type="ARBA" id="ARBA00006129"/>
    </source>
</evidence>
<gene>
    <name evidence="4" type="ORF">MWN33_06710</name>
</gene>
<reference evidence="4 5" key="1">
    <citation type="submission" date="2022-04" db="EMBL/GenBank/DDBJ databases">
        <authorList>
            <person name="Grouzdev D.S."/>
            <person name="Pantiukh K.S."/>
            <person name="Krutkina M.S."/>
        </authorList>
    </citation>
    <scope>NUCLEOTIDE SEQUENCE [LARGE SCALE GENOMIC DNA]</scope>
    <source>
        <strain evidence="4 5">Jip08</strain>
    </source>
</reference>
<organism evidence="4 5">
    <name type="scientific">Ancylobacter koreensis</name>
    <dbReference type="NCBI Taxonomy" id="266121"/>
    <lineage>
        <taxon>Bacteria</taxon>
        <taxon>Pseudomonadati</taxon>
        <taxon>Pseudomonadota</taxon>
        <taxon>Alphaproteobacteria</taxon>
        <taxon>Hyphomicrobiales</taxon>
        <taxon>Xanthobacteraceae</taxon>
        <taxon>Ancylobacter</taxon>
    </lineage>
</organism>
<dbReference type="Proteomes" id="UP001202867">
    <property type="component" value="Unassembled WGS sequence"/>
</dbReference>
<dbReference type="InterPro" id="IPR031730">
    <property type="entry name" value="Carbam_trans_C"/>
</dbReference>
<keyword evidence="5" id="KW-1185">Reference proteome</keyword>
<evidence type="ECO:0000313" key="5">
    <source>
        <dbReference type="Proteomes" id="UP001202867"/>
    </source>
</evidence>
<dbReference type="InterPro" id="IPR043129">
    <property type="entry name" value="ATPase_NBD"/>
</dbReference>
<accession>A0ABT0DKM9</accession>
<dbReference type="InterPro" id="IPR003696">
    <property type="entry name" value="Carbtransf_dom"/>
</dbReference>
<dbReference type="Pfam" id="PF16861">
    <property type="entry name" value="Carbam_trans_C"/>
    <property type="match status" value="1"/>
</dbReference>
<dbReference type="CDD" id="cd24100">
    <property type="entry name" value="ASKHA_NBD_MJ1051-like_N"/>
    <property type="match status" value="1"/>
</dbReference>